<gene>
    <name evidence="7" type="ORF">OCBIM_22014645mg</name>
</gene>
<dbReference type="InterPro" id="IPR057244">
    <property type="entry name" value="GAIN_B"/>
</dbReference>
<reference evidence="7" key="1">
    <citation type="submission" date="2015-07" db="EMBL/GenBank/DDBJ databases">
        <title>MeaNS - Measles Nucleotide Surveillance Program.</title>
        <authorList>
            <person name="Tran T."/>
            <person name="Druce J."/>
        </authorList>
    </citation>
    <scope>NUCLEOTIDE SEQUENCE</scope>
    <source>
        <strain evidence="7">UCB-OBI-ISO-001</strain>
        <tissue evidence="7">Gonad</tissue>
    </source>
</reference>
<dbReference type="Gene3D" id="2.60.220.50">
    <property type="match status" value="1"/>
</dbReference>
<keyword evidence="3" id="KW-1133">Transmembrane helix</keyword>
<dbReference type="AlphaFoldDB" id="A0A0L8HHD9"/>
<evidence type="ECO:0000256" key="4">
    <source>
        <dbReference type="ARBA" id="ARBA00023136"/>
    </source>
</evidence>
<protein>
    <recommendedName>
        <fullName evidence="6">GAIN-B domain-containing protein</fullName>
    </recommendedName>
</protein>
<dbReference type="InterPro" id="IPR046338">
    <property type="entry name" value="GAIN_dom_sf"/>
</dbReference>
<keyword evidence="2" id="KW-0812">Transmembrane</keyword>
<sequence length="133" mass="15259">MEKIDYSDWANPTVYVKKKDDKIRIYNNSNSDPQVNDKVDFISLPRNLLKHLKTEDQSAVSRISFFAMQEDKLYRNTTNPQCVYWDESPGQNPHWSTKGCSVSKYVPGEKALCSCNHLTSFALLMVGKIMTTC</sequence>
<accession>A0A0L8HHD9</accession>
<dbReference type="PANTHER" id="PTHR45692:SF1">
    <property type="entry name" value="G-PROTEIN COUPLED RECEPTORS FAMILY 2 PROFILE 2 DOMAIN-CONTAINING PROTEIN"/>
    <property type="match status" value="1"/>
</dbReference>
<organism evidence="7">
    <name type="scientific">Octopus bimaculoides</name>
    <name type="common">California two-spotted octopus</name>
    <dbReference type="NCBI Taxonomy" id="37653"/>
    <lineage>
        <taxon>Eukaryota</taxon>
        <taxon>Metazoa</taxon>
        <taxon>Spiralia</taxon>
        <taxon>Lophotrochozoa</taxon>
        <taxon>Mollusca</taxon>
        <taxon>Cephalopoda</taxon>
        <taxon>Coleoidea</taxon>
        <taxon>Octopodiformes</taxon>
        <taxon>Octopoda</taxon>
        <taxon>Incirrata</taxon>
        <taxon>Octopodidae</taxon>
        <taxon>Octopus</taxon>
    </lineage>
</organism>
<evidence type="ECO:0000259" key="6">
    <source>
        <dbReference type="PROSITE" id="PS50221"/>
    </source>
</evidence>
<evidence type="ECO:0000256" key="3">
    <source>
        <dbReference type="ARBA" id="ARBA00022989"/>
    </source>
</evidence>
<dbReference type="Pfam" id="PF01825">
    <property type="entry name" value="GPS"/>
    <property type="match status" value="1"/>
</dbReference>
<name>A0A0L8HHD9_OCTBM</name>
<dbReference type="SMART" id="SM00303">
    <property type="entry name" value="GPS"/>
    <property type="match status" value="1"/>
</dbReference>
<dbReference type="EMBL" id="KQ418162">
    <property type="protein sequence ID" value="KOF88631.1"/>
    <property type="molecule type" value="Genomic_DNA"/>
</dbReference>
<evidence type="ECO:0000256" key="1">
    <source>
        <dbReference type="ARBA" id="ARBA00004370"/>
    </source>
</evidence>
<dbReference type="GO" id="GO:0016020">
    <property type="term" value="C:membrane"/>
    <property type="evidence" value="ECO:0007669"/>
    <property type="project" value="UniProtKB-SubCell"/>
</dbReference>
<proteinExistence type="predicted"/>
<keyword evidence="5" id="KW-1015">Disulfide bond</keyword>
<dbReference type="PANTHER" id="PTHR45692">
    <property type="entry name" value="G_PROTEIN_RECEP_F2_4 DOMAIN-CONTAINING PROTEIN"/>
    <property type="match status" value="1"/>
</dbReference>
<dbReference type="InterPro" id="IPR000203">
    <property type="entry name" value="GPS"/>
</dbReference>
<dbReference type="PROSITE" id="PS50221">
    <property type="entry name" value="GAIN_B"/>
    <property type="match status" value="1"/>
</dbReference>
<evidence type="ECO:0000313" key="7">
    <source>
        <dbReference type="EMBL" id="KOF88631.1"/>
    </source>
</evidence>
<comment type="subcellular location">
    <subcellularLocation>
        <location evidence="1">Membrane</location>
    </subcellularLocation>
</comment>
<evidence type="ECO:0000256" key="5">
    <source>
        <dbReference type="ARBA" id="ARBA00023157"/>
    </source>
</evidence>
<dbReference type="OrthoDB" id="5961629at2759"/>
<keyword evidence="4" id="KW-0472">Membrane</keyword>
<evidence type="ECO:0000256" key="2">
    <source>
        <dbReference type="ARBA" id="ARBA00022692"/>
    </source>
</evidence>
<feature type="domain" description="GAIN-B" evidence="6">
    <location>
        <begin position="1"/>
        <end position="131"/>
    </location>
</feature>